<dbReference type="EMBL" id="CP042582">
    <property type="protein sequence ID" value="QEX23366.1"/>
    <property type="molecule type" value="Genomic_DNA"/>
</dbReference>
<proteinExistence type="predicted"/>
<sequence>MEPHKPATVPSARAERWVDVMGILVNPFMFARPWIFSAAGSHFDGAAALSRTGIDGVADSAKFTLSAWINLTGGDGLRQVPFRIEGSGGQRLTFERTTGNKYNISARHGTTTVADVTSTASFVAGSGWKHILASCDVSGATGVFQLYIQDAAAGTSTVSGSQIIDWTSNGLVRLSSATGASPAFQVQGDMAEFFLDIKNALDLTVAANRRKFISASGHPVDLGNQGALPFGTQPAYYFHRDASESPAAFINNRGYGGAFALSGSLSASATDP</sequence>
<accession>A0A5J6N834</accession>
<dbReference type="OrthoDB" id="9204553at2"/>
<dbReference type="Gene3D" id="2.60.120.200">
    <property type="match status" value="1"/>
</dbReference>
<evidence type="ECO:0008006" key="3">
    <source>
        <dbReference type="Google" id="ProtNLM"/>
    </source>
</evidence>
<organism evidence="1 2">
    <name type="scientific">Hypericibacter adhaerens</name>
    <dbReference type="NCBI Taxonomy" id="2602016"/>
    <lineage>
        <taxon>Bacteria</taxon>
        <taxon>Pseudomonadati</taxon>
        <taxon>Pseudomonadota</taxon>
        <taxon>Alphaproteobacteria</taxon>
        <taxon>Rhodospirillales</taxon>
        <taxon>Dongiaceae</taxon>
        <taxon>Hypericibacter</taxon>
    </lineage>
</organism>
<dbReference type="Proteomes" id="UP000325797">
    <property type="component" value="Chromosome"/>
</dbReference>
<dbReference type="KEGG" id="hadh:FRZ61_33040"/>
<keyword evidence="2" id="KW-1185">Reference proteome</keyword>
<evidence type="ECO:0000313" key="1">
    <source>
        <dbReference type="EMBL" id="QEX23366.1"/>
    </source>
</evidence>
<evidence type="ECO:0000313" key="2">
    <source>
        <dbReference type="Proteomes" id="UP000325797"/>
    </source>
</evidence>
<gene>
    <name evidence="1" type="ORF">FRZ61_33040</name>
</gene>
<dbReference type="AlphaFoldDB" id="A0A5J6N834"/>
<protein>
    <recommendedName>
        <fullName evidence="3">LamG-like jellyroll fold domain-containing protein</fullName>
    </recommendedName>
</protein>
<dbReference type="Pfam" id="PF13385">
    <property type="entry name" value="Laminin_G_3"/>
    <property type="match status" value="1"/>
</dbReference>
<dbReference type="SUPFAM" id="SSF49899">
    <property type="entry name" value="Concanavalin A-like lectins/glucanases"/>
    <property type="match status" value="1"/>
</dbReference>
<dbReference type="InterPro" id="IPR013320">
    <property type="entry name" value="ConA-like_dom_sf"/>
</dbReference>
<reference evidence="1 2" key="1">
    <citation type="submission" date="2019-08" db="EMBL/GenBank/DDBJ databases">
        <title>Hyperibacter terrae gen. nov., sp. nov. and Hyperibacter viscosus sp. nov., two new members in the family Rhodospirillaceae isolated from the rhizosphere of Hypericum perforatum.</title>
        <authorList>
            <person name="Noviana Z."/>
        </authorList>
    </citation>
    <scope>NUCLEOTIDE SEQUENCE [LARGE SCALE GENOMIC DNA]</scope>
    <source>
        <strain evidence="1 2">R5959</strain>
    </source>
</reference>
<name>A0A5J6N834_9PROT</name>